<sequence>MKNAFLAILSLGALGLVSAAPAPAGGFYPSPGFPYPYPYPPIGGGVPLPKSPKQMCNCNNPTTKETHVSPMCEQSGGQDQYRVFESVEPIKQHMCIISTALSEEVFNNEKCRKEFGESYNAFCGNIWGFRK</sequence>
<dbReference type="Proteomes" id="UP001301958">
    <property type="component" value="Unassembled WGS sequence"/>
</dbReference>
<reference evidence="2" key="1">
    <citation type="journal article" date="2023" name="Mol. Phylogenet. Evol.">
        <title>Genome-scale phylogeny and comparative genomics of the fungal order Sordariales.</title>
        <authorList>
            <person name="Hensen N."/>
            <person name="Bonometti L."/>
            <person name="Westerberg I."/>
            <person name="Brannstrom I.O."/>
            <person name="Guillou S."/>
            <person name="Cros-Aarteil S."/>
            <person name="Calhoun S."/>
            <person name="Haridas S."/>
            <person name="Kuo A."/>
            <person name="Mondo S."/>
            <person name="Pangilinan J."/>
            <person name="Riley R."/>
            <person name="LaButti K."/>
            <person name="Andreopoulos B."/>
            <person name="Lipzen A."/>
            <person name="Chen C."/>
            <person name="Yan M."/>
            <person name="Daum C."/>
            <person name="Ng V."/>
            <person name="Clum A."/>
            <person name="Steindorff A."/>
            <person name="Ohm R.A."/>
            <person name="Martin F."/>
            <person name="Silar P."/>
            <person name="Natvig D.O."/>
            <person name="Lalanne C."/>
            <person name="Gautier V."/>
            <person name="Ament-Velasquez S.L."/>
            <person name="Kruys A."/>
            <person name="Hutchinson M.I."/>
            <person name="Powell A.J."/>
            <person name="Barry K."/>
            <person name="Miller A.N."/>
            <person name="Grigoriev I.V."/>
            <person name="Debuchy R."/>
            <person name="Gladieux P."/>
            <person name="Hiltunen Thoren M."/>
            <person name="Johannesson H."/>
        </authorList>
    </citation>
    <scope>NUCLEOTIDE SEQUENCE</scope>
    <source>
        <strain evidence="2">CBS 990.96</strain>
    </source>
</reference>
<evidence type="ECO:0000313" key="3">
    <source>
        <dbReference type="Proteomes" id="UP001301958"/>
    </source>
</evidence>
<dbReference type="EMBL" id="MU865412">
    <property type="protein sequence ID" value="KAK4223861.1"/>
    <property type="molecule type" value="Genomic_DNA"/>
</dbReference>
<proteinExistence type="predicted"/>
<feature type="chain" id="PRO_5042939365" evidence="1">
    <location>
        <begin position="20"/>
        <end position="131"/>
    </location>
</feature>
<protein>
    <submittedName>
        <fullName evidence="2">Uncharacterized protein</fullName>
    </submittedName>
</protein>
<organism evidence="2 3">
    <name type="scientific">Podospora fimiseda</name>
    <dbReference type="NCBI Taxonomy" id="252190"/>
    <lineage>
        <taxon>Eukaryota</taxon>
        <taxon>Fungi</taxon>
        <taxon>Dikarya</taxon>
        <taxon>Ascomycota</taxon>
        <taxon>Pezizomycotina</taxon>
        <taxon>Sordariomycetes</taxon>
        <taxon>Sordariomycetidae</taxon>
        <taxon>Sordariales</taxon>
        <taxon>Podosporaceae</taxon>
        <taxon>Podospora</taxon>
    </lineage>
</organism>
<keyword evidence="1" id="KW-0732">Signal</keyword>
<gene>
    <name evidence="2" type="ORF">QBC38DRAFT_447005</name>
</gene>
<evidence type="ECO:0000313" key="2">
    <source>
        <dbReference type="EMBL" id="KAK4223861.1"/>
    </source>
</evidence>
<dbReference type="AlphaFoldDB" id="A0AAN7GPE7"/>
<accession>A0AAN7GPE7</accession>
<name>A0AAN7GPE7_9PEZI</name>
<evidence type="ECO:0000256" key="1">
    <source>
        <dbReference type="SAM" id="SignalP"/>
    </source>
</evidence>
<comment type="caution">
    <text evidence="2">The sequence shown here is derived from an EMBL/GenBank/DDBJ whole genome shotgun (WGS) entry which is preliminary data.</text>
</comment>
<keyword evidence="3" id="KW-1185">Reference proteome</keyword>
<feature type="signal peptide" evidence="1">
    <location>
        <begin position="1"/>
        <end position="19"/>
    </location>
</feature>
<reference evidence="2" key="2">
    <citation type="submission" date="2023-05" db="EMBL/GenBank/DDBJ databases">
        <authorList>
            <consortium name="Lawrence Berkeley National Laboratory"/>
            <person name="Steindorff A."/>
            <person name="Hensen N."/>
            <person name="Bonometti L."/>
            <person name="Westerberg I."/>
            <person name="Brannstrom I.O."/>
            <person name="Guillou S."/>
            <person name="Cros-Aarteil S."/>
            <person name="Calhoun S."/>
            <person name="Haridas S."/>
            <person name="Kuo A."/>
            <person name="Mondo S."/>
            <person name="Pangilinan J."/>
            <person name="Riley R."/>
            <person name="Labutti K."/>
            <person name="Andreopoulos B."/>
            <person name="Lipzen A."/>
            <person name="Chen C."/>
            <person name="Yanf M."/>
            <person name="Daum C."/>
            <person name="Ng V."/>
            <person name="Clum A."/>
            <person name="Ohm R."/>
            <person name="Martin F."/>
            <person name="Silar P."/>
            <person name="Natvig D."/>
            <person name="Lalanne C."/>
            <person name="Gautier V."/>
            <person name="Ament-Velasquez S.L."/>
            <person name="Kruys A."/>
            <person name="Hutchinson M.I."/>
            <person name="Powell A.J."/>
            <person name="Barry K."/>
            <person name="Miller A.N."/>
            <person name="Grigoriev I.V."/>
            <person name="Debuchy R."/>
            <person name="Gladieux P."/>
            <person name="Thoren M.H."/>
            <person name="Johannesson H."/>
        </authorList>
    </citation>
    <scope>NUCLEOTIDE SEQUENCE</scope>
    <source>
        <strain evidence="2">CBS 990.96</strain>
    </source>
</reference>